<protein>
    <recommendedName>
        <fullName evidence="3">DUF3558 domain-containing protein</fullName>
    </recommendedName>
</protein>
<proteinExistence type="predicted"/>
<comment type="caution">
    <text evidence="1">The sequence shown here is derived from an EMBL/GenBank/DDBJ whole genome shotgun (WGS) entry which is preliminary data.</text>
</comment>
<dbReference type="RefSeq" id="WP_223273700.1">
    <property type="nucleotide sequence ID" value="NZ_NGAF01000014.1"/>
</dbReference>
<dbReference type="Pfam" id="PF12079">
    <property type="entry name" value="DUF3558"/>
    <property type="match status" value="1"/>
</dbReference>
<dbReference type="Proteomes" id="UP000215506">
    <property type="component" value="Unassembled WGS sequence"/>
</dbReference>
<keyword evidence="2" id="KW-1185">Reference proteome</keyword>
<evidence type="ECO:0000313" key="2">
    <source>
        <dbReference type="Proteomes" id="UP000215506"/>
    </source>
</evidence>
<evidence type="ECO:0000313" key="1">
    <source>
        <dbReference type="EMBL" id="OXR42376.1"/>
    </source>
</evidence>
<accession>A0A231H0K5</accession>
<organism evidence="1 2">
    <name type="scientific">Nocardia cerradoensis</name>
    <dbReference type="NCBI Taxonomy" id="85688"/>
    <lineage>
        <taxon>Bacteria</taxon>
        <taxon>Bacillati</taxon>
        <taxon>Actinomycetota</taxon>
        <taxon>Actinomycetes</taxon>
        <taxon>Mycobacteriales</taxon>
        <taxon>Nocardiaceae</taxon>
        <taxon>Nocardia</taxon>
    </lineage>
</organism>
<sequence length="251" mass="26532">MNPDLPIWKALEHMLTPDQLADQAGSWERRTAVLAAIVHGWDVDEAVRFLAGPTAEPRGAGVRHIVQTDLCPAGDVGESVRRYIAAAAICAALAAAGCSSTTEGTPTTTADKAADLWDPCTGIPDNALRAANVDPASKESGVGGIQQSGWKICGWRGPEYSITAYSTARSVDEFEHKPGNVDFTDVTIAGRSGRQFRVEGASKQLDCNVVFPVQQGVVQLQVLGRASLDNPPEPCGVLARIGESIVPSFPK</sequence>
<dbReference type="AlphaFoldDB" id="A0A231H0K5"/>
<dbReference type="EMBL" id="NGAF01000014">
    <property type="protein sequence ID" value="OXR42376.1"/>
    <property type="molecule type" value="Genomic_DNA"/>
</dbReference>
<reference evidence="1 2" key="1">
    <citation type="submission" date="2017-07" db="EMBL/GenBank/DDBJ databases">
        <title>First draft Genome Sequence of Nocardia cerradoensis isolated from human infection.</title>
        <authorList>
            <person name="Carrasco G."/>
        </authorList>
    </citation>
    <scope>NUCLEOTIDE SEQUENCE [LARGE SCALE GENOMIC DNA]</scope>
    <source>
        <strain evidence="1 2">CNM20130759</strain>
    </source>
</reference>
<evidence type="ECO:0008006" key="3">
    <source>
        <dbReference type="Google" id="ProtNLM"/>
    </source>
</evidence>
<dbReference type="InterPro" id="IPR024520">
    <property type="entry name" value="DUF3558"/>
</dbReference>
<gene>
    <name evidence="1" type="ORF">B7C42_05575</name>
</gene>
<name>A0A231H0K5_9NOCA</name>